<evidence type="ECO:0000256" key="1">
    <source>
        <dbReference type="ARBA" id="ARBA00004123"/>
    </source>
</evidence>
<evidence type="ECO:0000313" key="13">
    <source>
        <dbReference type="Proteomes" id="UP001338125"/>
    </source>
</evidence>
<keyword evidence="4 9" id="KW-0805">Transcription regulation</keyword>
<keyword evidence="7 9" id="KW-0539">Nucleus</keyword>
<comment type="function">
    <text evidence="9">Component of the Mediator complex, a coactivator involved in the regulated transcription of nearly all RNA polymerase II-dependent genes. Mediator functions as a bridge to convey information from gene-specific regulatory proteins to the basal RNA polymerase II transcription machinery. Mediator is recruited to promoters by direct interactions with regulatory proteins and serves as a scaffold for the assembly of a functional preinitiation complex with RNA polymerase II and the general transcription factors.</text>
</comment>
<dbReference type="Pfam" id="PF08638">
    <property type="entry name" value="Med14"/>
    <property type="match status" value="1"/>
</dbReference>
<reference evidence="12 13" key="1">
    <citation type="submission" date="2024-01" db="EMBL/GenBank/DDBJ databases">
        <title>Complete genome of Cladobotryum mycophilum ATHUM6906.</title>
        <authorList>
            <person name="Christinaki A.C."/>
            <person name="Myridakis A.I."/>
            <person name="Kouvelis V.N."/>
        </authorList>
    </citation>
    <scope>NUCLEOTIDE SEQUENCE [LARGE SCALE GENOMIC DNA]</scope>
    <source>
        <strain evidence="12 13">ATHUM6906</strain>
    </source>
</reference>
<feature type="region of interest" description="Disordered" evidence="10">
    <location>
        <begin position="1"/>
        <end position="75"/>
    </location>
</feature>
<evidence type="ECO:0000256" key="6">
    <source>
        <dbReference type="ARBA" id="ARBA00023163"/>
    </source>
</evidence>
<evidence type="ECO:0000256" key="4">
    <source>
        <dbReference type="ARBA" id="ARBA00023015"/>
    </source>
</evidence>
<keyword evidence="6 9" id="KW-0804">Transcription</keyword>
<keyword evidence="5 9" id="KW-0010">Activator</keyword>
<evidence type="ECO:0000256" key="3">
    <source>
        <dbReference type="ARBA" id="ARBA00019619"/>
    </source>
</evidence>
<keyword evidence="13" id="KW-1185">Reference proteome</keyword>
<organism evidence="12 13">
    <name type="scientific">Cladobotryum mycophilum</name>
    <dbReference type="NCBI Taxonomy" id="491253"/>
    <lineage>
        <taxon>Eukaryota</taxon>
        <taxon>Fungi</taxon>
        <taxon>Dikarya</taxon>
        <taxon>Ascomycota</taxon>
        <taxon>Pezizomycotina</taxon>
        <taxon>Sordariomycetes</taxon>
        <taxon>Hypocreomycetidae</taxon>
        <taxon>Hypocreales</taxon>
        <taxon>Hypocreaceae</taxon>
        <taxon>Cladobotryum</taxon>
    </lineage>
</organism>
<gene>
    <name evidence="12" type="ORF">PT974_11752</name>
</gene>
<evidence type="ECO:0000256" key="10">
    <source>
        <dbReference type="SAM" id="MobiDB-lite"/>
    </source>
</evidence>
<evidence type="ECO:0000256" key="5">
    <source>
        <dbReference type="ARBA" id="ARBA00023159"/>
    </source>
</evidence>
<dbReference type="Proteomes" id="UP001338125">
    <property type="component" value="Unassembled WGS sequence"/>
</dbReference>
<accession>A0ABR0S749</accession>
<sequence>MENGGQNGVRTDHPRDTTLNGINGVKGVDKPRPASDKGKAVLASNDDGANIVNGEVVGPLSRQRSNSPVDRTSRMNDLPDEIIHITQGFVPLSLLLTRLAQTTHNSLQEKIAELAKMPIPAAAMNGNTNYVPSAPDDTSNENIRKKANLLHFTQDMHSKWVKALVIMEWSRKASKVSKLIDLKFLLDQQRILYDAGLDNIINVKRDLTYARMPSPDLKTALQILSTGTAPWMPDLQYIEPPSLTPEEQLKWINDLNTLLSLRLNLEDYDKIPFHFRKYEISSGRVTFKVPGEFEVDLTIADEDFGKQFWFIDFRYAFSPAASSLPESLRVYLEGCINDVLAKDGLSGCYQFLHEFVLTSKINELKRQAMQLSRSSWSGTLVVEPLNRALAIQYWTSRNPATGLKSWVLVAVNSGRKPDGRPDPKSSSQLTAKWYRDNKEVKDVDIELDVENLSAETLLKTVVGRHIEHILSSIHDRLLAAPRFKNREAGMTLRISSADPGASSLAIQVGYRGSASLLIEPTTGAFAVKPQSKFSIQHEHQLNVGKFPAEDGMTCLENVRCGITEDELNRQGSSMGWFIRKAPMNPEELRAITKVRDWTRTVWLQKEGWGSSWFVVVFLSLGGDEWWLLEVNSNEPLGSPRFNAKLPMNKGHPDLSGAFWTNLTLFATGMITQSVDTRELHRQRIRSKINDNLNLSLPQQVRLPSIEVALSELFPAMVPDDSNKMTAPIINAAEVMDNIELLSLINQDAGAPSSSKRTWAHNNVAIRFKGVQCLSPPREGDDGNVLDRELMCTSDAIIRVKRPSKFLALNGLVDRDVSYCPSRGEFCLRIRRSATEPILGYLKPRIKAIDRFVNFLEAMDRAKGAITSESVTLRKVTFAYGNPVQDGKVGGNGTPPRRWRVVMDLSKDEIDVEIEKGNPHLRVIDLMRRLVNKDGGIGALMAWLPVSLPALMAIEKMESEWDELSTRSLGQLEFSMKTITWMNLSYNIFGPNGTGPQKRVSLDIRIKARRGEAWWHAWRSDTDATGGPQEDEFTRVLKPIWDAKGDNWLGLATSAAGKPDGGVAGMLLAIDDAIREVAPTPGAEVAMMGTAATAGPFSQQGGSANAAVVILD</sequence>
<evidence type="ECO:0000256" key="9">
    <source>
        <dbReference type="RuleBase" id="RU365082"/>
    </source>
</evidence>
<dbReference type="PANTHER" id="PTHR12809">
    <property type="entry name" value="MEDIATOR COMPLEX SUBUNIT"/>
    <property type="match status" value="1"/>
</dbReference>
<comment type="caution">
    <text evidence="12">The sequence shown here is derived from an EMBL/GenBank/DDBJ whole genome shotgun (WGS) entry which is preliminary data.</text>
</comment>
<feature type="domain" description="Mediator complex subunit MED14 N-terminal" evidence="11">
    <location>
        <begin position="89"/>
        <end position="301"/>
    </location>
</feature>
<evidence type="ECO:0000259" key="11">
    <source>
        <dbReference type="Pfam" id="PF08638"/>
    </source>
</evidence>
<evidence type="ECO:0000256" key="7">
    <source>
        <dbReference type="ARBA" id="ARBA00023242"/>
    </source>
</evidence>
<protein>
    <recommendedName>
        <fullName evidence="3 9">Mediator of RNA polymerase II transcription subunit 14</fullName>
    </recommendedName>
    <alternativeName>
        <fullName evidence="8 9">Mediator complex subunit 14</fullName>
    </alternativeName>
</protein>
<dbReference type="EMBL" id="JAVFKD010000016">
    <property type="protein sequence ID" value="KAK5987620.1"/>
    <property type="molecule type" value="Genomic_DNA"/>
</dbReference>
<dbReference type="InterPro" id="IPR055122">
    <property type="entry name" value="Med14_N"/>
</dbReference>
<dbReference type="InterPro" id="IPR013947">
    <property type="entry name" value="Mediator_Med14"/>
</dbReference>
<comment type="subunit">
    <text evidence="9">Component of the Mediator complex.</text>
</comment>
<dbReference type="Pfam" id="PF26204">
    <property type="entry name" value="Med14_fung"/>
    <property type="match status" value="1"/>
</dbReference>
<evidence type="ECO:0000313" key="12">
    <source>
        <dbReference type="EMBL" id="KAK5987620.1"/>
    </source>
</evidence>
<proteinExistence type="inferred from homology"/>
<dbReference type="PANTHER" id="PTHR12809:SF2">
    <property type="entry name" value="MEDIATOR OF RNA POLYMERASE II TRANSCRIPTION SUBUNIT 14"/>
    <property type="match status" value="1"/>
</dbReference>
<comment type="subcellular location">
    <subcellularLocation>
        <location evidence="1 9">Nucleus</location>
    </subcellularLocation>
</comment>
<name>A0ABR0S749_9HYPO</name>
<comment type="similarity">
    <text evidence="2 9">Belongs to the Mediator complex subunit 14 family.</text>
</comment>
<evidence type="ECO:0000256" key="8">
    <source>
        <dbReference type="ARBA" id="ARBA00032007"/>
    </source>
</evidence>
<feature type="compositionally biased region" description="Basic and acidic residues" evidence="10">
    <location>
        <begin position="27"/>
        <end position="39"/>
    </location>
</feature>
<evidence type="ECO:0000256" key="2">
    <source>
        <dbReference type="ARBA" id="ARBA00007813"/>
    </source>
</evidence>